<proteinExistence type="inferred from homology"/>
<dbReference type="Gene3D" id="3.40.720.10">
    <property type="entry name" value="Alkaline Phosphatase, subunit A"/>
    <property type="match status" value="1"/>
</dbReference>
<dbReference type="InterPro" id="IPR050738">
    <property type="entry name" value="Sulfatase"/>
</dbReference>
<evidence type="ECO:0000259" key="4">
    <source>
        <dbReference type="Pfam" id="PF00884"/>
    </source>
</evidence>
<protein>
    <submittedName>
        <fullName evidence="5">Sulfatase</fullName>
    </submittedName>
</protein>
<dbReference type="AlphaFoldDB" id="A0A5C5WU89"/>
<dbReference type="InterPro" id="IPR000917">
    <property type="entry name" value="Sulfatase_N"/>
</dbReference>
<sequence>MIVRSQEFSIVILFRLLVALIIVATSTLVSLSNPLFAEDGVSKRPNIVWIISEDNSKHYLKHFDESGTPTPAIEAMARHGVTFDRAFSCSPVCSVARTTLITSCYAPRIGTQYHRALKQAEMPANVSMFPKYLKDAGYYTTNNAKEDYNAVKTDGVWNESSRRADWKNRPSNDTPFFHVQTIHTSHESQLHFSEADMQTPNKTSSDEVDLQPYFPDTPLFRYTRARYHDLIQKVDDQVGKLIEDLETSGELENTFVFYFGDHGGVLPRSKGYLFESGLHVPLVVRVGDNVKHLVDRPFGSRTNGFVEFVDFGPTTLTLAGVDVPTEVDGQPFLGDKIDASEVDRRDEAFGHADRFDEKYDLVRSLRVGNWKYIRNFDPIYPDSLQNNYRYNMLAYQQWRQLYQDGELTPDQSAFFESKLPEALYDLETDPHETNNLATEPRYRSQLIEMRDRLTQRLMDMPDLSFIPEAYLIDEAISQPVAFGQTHRDEIGELIRIANLALRPWNEAKPELKAALDSEDPLVRYWAVAAATSFGDQAESIKHEMEERLVDMEPIVVARAVEFFTTTEFDDLKQGAEPLSFLYRSISRATSEAEALPILGTAVFVNDHCDDRFPLDMKQVKLIIPVVPNSELERRMKYLGSL</sequence>
<comment type="caution">
    <text evidence="5">The sequence shown here is derived from an EMBL/GenBank/DDBJ whole genome shotgun (WGS) entry which is preliminary data.</text>
</comment>
<comment type="similarity">
    <text evidence="1">Belongs to the sulfatase family.</text>
</comment>
<organism evidence="5 6">
    <name type="scientific">Rubripirellula amarantea</name>
    <dbReference type="NCBI Taxonomy" id="2527999"/>
    <lineage>
        <taxon>Bacteria</taxon>
        <taxon>Pseudomonadati</taxon>
        <taxon>Planctomycetota</taxon>
        <taxon>Planctomycetia</taxon>
        <taxon>Pirellulales</taxon>
        <taxon>Pirellulaceae</taxon>
        <taxon>Rubripirellula</taxon>
    </lineage>
</organism>
<dbReference type="PANTHER" id="PTHR42693:SF53">
    <property type="entry name" value="ENDO-4-O-SULFATASE"/>
    <property type="match status" value="1"/>
</dbReference>
<keyword evidence="3" id="KW-0472">Membrane</keyword>
<reference evidence="5 6" key="1">
    <citation type="submission" date="2019-02" db="EMBL/GenBank/DDBJ databases">
        <title>Deep-cultivation of Planctomycetes and their phenomic and genomic characterization uncovers novel biology.</title>
        <authorList>
            <person name="Wiegand S."/>
            <person name="Jogler M."/>
            <person name="Boedeker C."/>
            <person name="Pinto D."/>
            <person name="Vollmers J."/>
            <person name="Rivas-Marin E."/>
            <person name="Kohn T."/>
            <person name="Peeters S.H."/>
            <person name="Heuer A."/>
            <person name="Rast P."/>
            <person name="Oberbeckmann S."/>
            <person name="Bunk B."/>
            <person name="Jeske O."/>
            <person name="Meyerdierks A."/>
            <person name="Storesund J.E."/>
            <person name="Kallscheuer N."/>
            <person name="Luecker S."/>
            <person name="Lage O.M."/>
            <person name="Pohl T."/>
            <person name="Merkel B.J."/>
            <person name="Hornburger P."/>
            <person name="Mueller R.-W."/>
            <person name="Bruemmer F."/>
            <person name="Labrenz M."/>
            <person name="Spormann A.M."/>
            <person name="Op Den Camp H."/>
            <person name="Overmann J."/>
            <person name="Amann R."/>
            <person name="Jetten M.S.M."/>
            <person name="Mascher T."/>
            <person name="Medema M.H."/>
            <person name="Devos D.P."/>
            <person name="Kaster A.-K."/>
            <person name="Ovreas L."/>
            <person name="Rohde M."/>
            <person name="Galperin M.Y."/>
            <person name="Jogler C."/>
        </authorList>
    </citation>
    <scope>NUCLEOTIDE SEQUENCE [LARGE SCALE GENOMIC DNA]</scope>
    <source>
        <strain evidence="5 6">Pla22</strain>
    </source>
</reference>
<evidence type="ECO:0000313" key="5">
    <source>
        <dbReference type="EMBL" id="TWT54287.1"/>
    </source>
</evidence>
<dbReference type="RefSeq" id="WP_146514355.1">
    <property type="nucleotide sequence ID" value="NZ_SJPI01000001.1"/>
</dbReference>
<name>A0A5C5WU89_9BACT</name>
<feature type="domain" description="Sulfatase N-terminal" evidence="4">
    <location>
        <begin position="171"/>
        <end position="321"/>
    </location>
</feature>
<evidence type="ECO:0000313" key="6">
    <source>
        <dbReference type="Proteomes" id="UP000316598"/>
    </source>
</evidence>
<evidence type="ECO:0000256" key="1">
    <source>
        <dbReference type="ARBA" id="ARBA00008779"/>
    </source>
</evidence>
<dbReference type="Pfam" id="PF00884">
    <property type="entry name" value="Sulfatase"/>
    <property type="match status" value="1"/>
</dbReference>
<dbReference type="SUPFAM" id="SSF53649">
    <property type="entry name" value="Alkaline phosphatase-like"/>
    <property type="match status" value="1"/>
</dbReference>
<keyword evidence="3" id="KW-0812">Transmembrane</keyword>
<evidence type="ECO:0000256" key="2">
    <source>
        <dbReference type="ARBA" id="ARBA00022801"/>
    </source>
</evidence>
<dbReference type="PANTHER" id="PTHR42693">
    <property type="entry name" value="ARYLSULFATASE FAMILY MEMBER"/>
    <property type="match status" value="1"/>
</dbReference>
<feature type="transmembrane region" description="Helical" evidence="3">
    <location>
        <begin position="12"/>
        <end position="36"/>
    </location>
</feature>
<evidence type="ECO:0000256" key="3">
    <source>
        <dbReference type="SAM" id="Phobius"/>
    </source>
</evidence>
<dbReference type="EMBL" id="SJPI01000001">
    <property type="protein sequence ID" value="TWT54287.1"/>
    <property type="molecule type" value="Genomic_DNA"/>
</dbReference>
<dbReference type="InterPro" id="IPR017850">
    <property type="entry name" value="Alkaline_phosphatase_core_sf"/>
</dbReference>
<dbReference type="GO" id="GO:0004065">
    <property type="term" value="F:arylsulfatase activity"/>
    <property type="evidence" value="ECO:0007669"/>
    <property type="project" value="TreeGrafter"/>
</dbReference>
<dbReference type="OrthoDB" id="9763613at2"/>
<dbReference type="Proteomes" id="UP000316598">
    <property type="component" value="Unassembled WGS sequence"/>
</dbReference>
<accession>A0A5C5WU89</accession>
<keyword evidence="2" id="KW-0378">Hydrolase</keyword>
<dbReference type="CDD" id="cd16027">
    <property type="entry name" value="SGSH"/>
    <property type="match status" value="1"/>
</dbReference>
<keyword evidence="6" id="KW-1185">Reference proteome</keyword>
<gene>
    <name evidence="5" type="ORF">Pla22_19290</name>
</gene>
<keyword evidence="3" id="KW-1133">Transmembrane helix</keyword>